<accession>A0A4Y2I0M9</accession>
<protein>
    <submittedName>
        <fullName evidence="1">Uncharacterized protein</fullName>
    </submittedName>
</protein>
<sequence>MSGINVKEYLTAVDDLMVFAGVTEENILSEITDDMENDDDTNPSQSLLTSQEALSSVQSLWAFFSSLSSINDDNFCALDSMKTLLVDLTV</sequence>
<comment type="caution">
    <text evidence="1">The sequence shown here is derived from an EMBL/GenBank/DDBJ whole genome shotgun (WGS) entry which is preliminary data.</text>
</comment>
<evidence type="ECO:0000313" key="2">
    <source>
        <dbReference type="Proteomes" id="UP000499080"/>
    </source>
</evidence>
<dbReference type="EMBL" id="BGPR01002270">
    <property type="protein sequence ID" value="GBM70746.1"/>
    <property type="molecule type" value="Genomic_DNA"/>
</dbReference>
<proteinExistence type="predicted"/>
<dbReference type="Proteomes" id="UP000499080">
    <property type="component" value="Unassembled WGS sequence"/>
</dbReference>
<keyword evidence="2" id="KW-1185">Reference proteome</keyword>
<organism evidence="1 2">
    <name type="scientific">Araneus ventricosus</name>
    <name type="common">Orbweaver spider</name>
    <name type="synonym">Epeira ventricosa</name>
    <dbReference type="NCBI Taxonomy" id="182803"/>
    <lineage>
        <taxon>Eukaryota</taxon>
        <taxon>Metazoa</taxon>
        <taxon>Ecdysozoa</taxon>
        <taxon>Arthropoda</taxon>
        <taxon>Chelicerata</taxon>
        <taxon>Arachnida</taxon>
        <taxon>Araneae</taxon>
        <taxon>Araneomorphae</taxon>
        <taxon>Entelegynae</taxon>
        <taxon>Araneoidea</taxon>
        <taxon>Araneidae</taxon>
        <taxon>Araneus</taxon>
    </lineage>
</organism>
<evidence type="ECO:0000313" key="1">
    <source>
        <dbReference type="EMBL" id="GBM70746.1"/>
    </source>
</evidence>
<gene>
    <name evidence="1" type="ORF">AVEN_112310_1</name>
</gene>
<dbReference type="AlphaFoldDB" id="A0A4Y2I0M9"/>
<reference evidence="1 2" key="1">
    <citation type="journal article" date="2019" name="Sci. Rep.">
        <title>Orb-weaving spider Araneus ventricosus genome elucidates the spidroin gene catalogue.</title>
        <authorList>
            <person name="Kono N."/>
            <person name="Nakamura H."/>
            <person name="Ohtoshi R."/>
            <person name="Moran D.A.P."/>
            <person name="Shinohara A."/>
            <person name="Yoshida Y."/>
            <person name="Fujiwara M."/>
            <person name="Mori M."/>
            <person name="Tomita M."/>
            <person name="Arakawa K."/>
        </authorList>
    </citation>
    <scope>NUCLEOTIDE SEQUENCE [LARGE SCALE GENOMIC DNA]</scope>
</reference>
<name>A0A4Y2I0M9_ARAVE</name>